<keyword evidence="3 10" id="KW-0378">Hydrolase</keyword>
<dbReference type="HOGENOM" id="CLU_083758_1_0_7"/>
<dbReference type="Pfam" id="PF03352">
    <property type="entry name" value="Adenine_glyco"/>
    <property type="match status" value="1"/>
</dbReference>
<dbReference type="PATRIC" id="fig|706587.4.peg.2360"/>
<dbReference type="InterPro" id="IPR005019">
    <property type="entry name" value="Adenine_glyco"/>
</dbReference>
<evidence type="ECO:0000256" key="2">
    <source>
        <dbReference type="ARBA" id="ARBA00022763"/>
    </source>
</evidence>
<feature type="binding site" evidence="9">
    <location>
        <position position="186"/>
    </location>
    <ligand>
        <name>Zn(2+)</name>
        <dbReference type="ChEBI" id="CHEBI:29105"/>
    </ligand>
</feature>
<feature type="binding site" evidence="9">
    <location>
        <position position="182"/>
    </location>
    <ligand>
        <name>Zn(2+)</name>
        <dbReference type="ChEBI" id="CHEBI:29105"/>
    </ligand>
</feature>
<protein>
    <recommendedName>
        <fullName evidence="8">DNA-3-methyladenine glycosylase I</fullName>
        <ecNumber evidence="8">3.2.2.20</ecNumber>
    </recommendedName>
</protein>
<reference evidence="11" key="1">
    <citation type="submission" date="2012-06" db="EMBL/GenBank/DDBJ databases">
        <title>Complete sequence of chromosome of Desulfomonile tiedjei DSM 6799.</title>
        <authorList>
            <person name="Lucas S."/>
            <person name="Copeland A."/>
            <person name="Lapidus A."/>
            <person name="Glavina del Rio T."/>
            <person name="Dalin E."/>
            <person name="Tice H."/>
            <person name="Bruce D."/>
            <person name="Goodwin L."/>
            <person name="Pitluck S."/>
            <person name="Peters L."/>
            <person name="Ovchinnikova G."/>
            <person name="Zeytun A."/>
            <person name="Lu M."/>
            <person name="Kyrpides N."/>
            <person name="Mavromatis K."/>
            <person name="Ivanova N."/>
            <person name="Brettin T."/>
            <person name="Detter J.C."/>
            <person name="Han C."/>
            <person name="Larimer F."/>
            <person name="Land M."/>
            <person name="Hauser L."/>
            <person name="Markowitz V."/>
            <person name="Cheng J.-F."/>
            <person name="Hugenholtz P."/>
            <person name="Woyke T."/>
            <person name="Wu D."/>
            <person name="Spring S."/>
            <person name="Schroeder M."/>
            <person name="Brambilla E."/>
            <person name="Klenk H.-P."/>
            <person name="Eisen J.A."/>
        </authorList>
    </citation>
    <scope>NUCLEOTIDE SEQUENCE [LARGE SCALE GENOMIC DNA]</scope>
    <source>
        <strain evidence="11">ATCC 49306 / DSM 6799 / DCB-1</strain>
    </source>
</reference>
<keyword evidence="2" id="KW-0227">DNA damage</keyword>
<dbReference type="Proteomes" id="UP000006055">
    <property type="component" value="Chromosome"/>
</dbReference>
<evidence type="ECO:0000256" key="4">
    <source>
        <dbReference type="ARBA" id="ARBA00022833"/>
    </source>
</evidence>
<dbReference type="PANTHER" id="PTHR31116">
    <property type="entry name" value="OS04G0501200 PROTEIN"/>
    <property type="match status" value="1"/>
</dbReference>
<keyword evidence="4 9" id="KW-0862">Zinc</keyword>
<dbReference type="InterPro" id="IPR011257">
    <property type="entry name" value="DNA_glycosylase"/>
</dbReference>
<comment type="catalytic activity">
    <reaction evidence="6">
        <text>Hydrolysis of alkylated DNA, releasing 3-methyladenine.</text>
        <dbReference type="EC" id="3.2.2.20"/>
    </reaction>
</comment>
<dbReference type="Gene3D" id="1.10.340.30">
    <property type="entry name" value="Hypothetical protein, domain 2"/>
    <property type="match status" value="1"/>
</dbReference>
<dbReference type="EC" id="3.2.2.20" evidence="8"/>
<sequence length="208" mass="24356">MQEEQTIRRCSWVDLTKPDYIEYHDREWGVPVHDDRLLFEFLILEGAQAGLSWYTVLRKRENYRIAFDSFDPEKVAGYDDQKIQALLANPGIIRNKAKILAAITNARGFLKIREEFGSFDAYIWRFVDGKPIVNEPRELKDCPATSRESDLLSKDLRQRGFKFVGSTICYAHMQATGMVNDHMIYCFRKQEIVESYSRHNHSPLDKRT</sequence>
<dbReference type="EMBL" id="CP003360">
    <property type="protein sequence ID" value="AFM24758.1"/>
    <property type="molecule type" value="Genomic_DNA"/>
</dbReference>
<dbReference type="PANTHER" id="PTHR31116:SF29">
    <property type="entry name" value="DNA GLYCOSYLASE SUPERFAMILY PROTEIN"/>
    <property type="match status" value="1"/>
</dbReference>
<keyword evidence="1 9" id="KW-0479">Metal-binding</keyword>
<gene>
    <name evidence="10" type="ordered locus">Desti_2056</name>
</gene>
<evidence type="ECO:0000256" key="6">
    <source>
        <dbReference type="ARBA" id="ARBA00052558"/>
    </source>
</evidence>
<dbReference type="eggNOG" id="COG2818">
    <property type="taxonomic scope" value="Bacteria"/>
</dbReference>
<evidence type="ECO:0000256" key="3">
    <source>
        <dbReference type="ARBA" id="ARBA00022801"/>
    </source>
</evidence>
<proteinExistence type="predicted"/>
<accession>I4C5B7</accession>
<organism evidence="10 11">
    <name type="scientific">Desulfomonile tiedjei (strain ATCC 49306 / DSM 6799 / DCB-1)</name>
    <dbReference type="NCBI Taxonomy" id="706587"/>
    <lineage>
        <taxon>Bacteria</taxon>
        <taxon>Pseudomonadati</taxon>
        <taxon>Thermodesulfobacteriota</taxon>
        <taxon>Desulfomonilia</taxon>
        <taxon>Desulfomonilales</taxon>
        <taxon>Desulfomonilaceae</taxon>
        <taxon>Desulfomonile</taxon>
    </lineage>
</organism>
<keyword evidence="5" id="KW-0234">DNA repair</keyword>
<dbReference type="FunFam" id="1.10.340.30:FF:000009">
    <property type="entry name" value="DNA-3-methyladenine glycosylase I"/>
    <property type="match status" value="1"/>
</dbReference>
<dbReference type="AlphaFoldDB" id="I4C5B7"/>
<evidence type="ECO:0000256" key="7">
    <source>
        <dbReference type="ARBA" id="ARBA00057608"/>
    </source>
</evidence>
<dbReference type="STRING" id="706587.Desti_2056"/>
<keyword evidence="10" id="KW-0326">Glycosidase</keyword>
<dbReference type="OrthoDB" id="9807664at2"/>
<evidence type="ECO:0000256" key="9">
    <source>
        <dbReference type="PIRSR" id="PIRSR605019-1"/>
    </source>
</evidence>
<evidence type="ECO:0000313" key="11">
    <source>
        <dbReference type="Proteomes" id="UP000006055"/>
    </source>
</evidence>
<dbReference type="GO" id="GO:0046872">
    <property type="term" value="F:metal ion binding"/>
    <property type="evidence" value="ECO:0007669"/>
    <property type="project" value="UniProtKB-KW"/>
</dbReference>
<dbReference type="GO" id="GO:0008725">
    <property type="term" value="F:DNA-3-methyladenine glycosylase activity"/>
    <property type="evidence" value="ECO:0007669"/>
    <property type="project" value="UniProtKB-EC"/>
</dbReference>
<dbReference type="SUPFAM" id="SSF48150">
    <property type="entry name" value="DNA-glycosylase"/>
    <property type="match status" value="1"/>
</dbReference>
<evidence type="ECO:0000256" key="8">
    <source>
        <dbReference type="ARBA" id="ARBA00066766"/>
    </source>
</evidence>
<evidence type="ECO:0000313" key="10">
    <source>
        <dbReference type="EMBL" id="AFM24758.1"/>
    </source>
</evidence>
<feature type="binding site" evidence="9">
    <location>
        <position position="10"/>
    </location>
    <ligand>
        <name>Zn(2+)</name>
        <dbReference type="ChEBI" id="CHEBI:29105"/>
    </ligand>
</feature>
<dbReference type="KEGG" id="dti:Desti_2056"/>
<evidence type="ECO:0000256" key="1">
    <source>
        <dbReference type="ARBA" id="ARBA00022723"/>
    </source>
</evidence>
<feature type="binding site" evidence="9">
    <location>
        <position position="24"/>
    </location>
    <ligand>
        <name>Zn(2+)</name>
        <dbReference type="ChEBI" id="CHEBI:29105"/>
    </ligand>
</feature>
<evidence type="ECO:0000256" key="5">
    <source>
        <dbReference type="ARBA" id="ARBA00023204"/>
    </source>
</evidence>
<dbReference type="RefSeq" id="WP_014809902.1">
    <property type="nucleotide sequence ID" value="NC_018025.1"/>
</dbReference>
<keyword evidence="11" id="KW-1185">Reference proteome</keyword>
<name>I4C5B7_DESTA</name>
<comment type="function">
    <text evidence="7">Hydrolysis of the deoxyribose N-glycosidic bond to excise 3-methyladenine from the damaged DNA polymer formed by alkylation lesions.</text>
</comment>
<dbReference type="GO" id="GO:0006284">
    <property type="term" value="P:base-excision repair"/>
    <property type="evidence" value="ECO:0007669"/>
    <property type="project" value="InterPro"/>
</dbReference>